<evidence type="ECO:0000256" key="1">
    <source>
        <dbReference type="ARBA" id="ARBA00022741"/>
    </source>
</evidence>
<organism evidence="3 4">
    <name type="scientific">Trifolium pratense</name>
    <name type="common">Red clover</name>
    <dbReference type="NCBI Taxonomy" id="57577"/>
    <lineage>
        <taxon>Eukaryota</taxon>
        <taxon>Viridiplantae</taxon>
        <taxon>Streptophyta</taxon>
        <taxon>Embryophyta</taxon>
        <taxon>Tracheophyta</taxon>
        <taxon>Spermatophyta</taxon>
        <taxon>Magnoliopsida</taxon>
        <taxon>eudicotyledons</taxon>
        <taxon>Gunneridae</taxon>
        <taxon>Pentapetalae</taxon>
        <taxon>rosids</taxon>
        <taxon>fabids</taxon>
        <taxon>Fabales</taxon>
        <taxon>Fabaceae</taxon>
        <taxon>Papilionoideae</taxon>
        <taxon>50 kb inversion clade</taxon>
        <taxon>NPAAA clade</taxon>
        <taxon>Hologalegina</taxon>
        <taxon>IRL clade</taxon>
        <taxon>Trifolieae</taxon>
        <taxon>Trifolium</taxon>
    </lineage>
</organism>
<dbReference type="Gene3D" id="1.20.1270.10">
    <property type="match status" value="1"/>
</dbReference>
<sequence length="153" mass="17408">MIKEAEKYKDEDKSYRMKVEARNALEKYAYNISNAINDREISSKLSDEDKKAINEVIDSVLMWLDVNVIAEQHDFEYYRSLLSNVFDPIIVKMVSDEGDSLQLGTVVGYAVDNKKKRWPSILAKYAFEIGYSAATSSLVSTASSVIVEIFKNM</sequence>
<dbReference type="InterPro" id="IPR013126">
    <property type="entry name" value="Hsp_70_fam"/>
</dbReference>
<evidence type="ECO:0000313" key="3">
    <source>
        <dbReference type="EMBL" id="PNX90562.1"/>
    </source>
</evidence>
<protein>
    <submittedName>
        <fullName evidence="3">Heat shock cognate 70 kDa protein 2-like</fullName>
    </submittedName>
</protein>
<dbReference type="GO" id="GO:0005524">
    <property type="term" value="F:ATP binding"/>
    <property type="evidence" value="ECO:0007669"/>
    <property type="project" value="UniProtKB-KW"/>
</dbReference>
<dbReference type="STRING" id="57577.A0A2K3MIF4"/>
<dbReference type="EMBL" id="ASHM01063249">
    <property type="protein sequence ID" value="PNX90562.1"/>
    <property type="molecule type" value="Genomic_DNA"/>
</dbReference>
<dbReference type="AlphaFoldDB" id="A0A2K3MIF4"/>
<dbReference type="SUPFAM" id="SSF100934">
    <property type="entry name" value="Heat shock protein 70kD (HSP70), C-terminal subdomain"/>
    <property type="match status" value="1"/>
</dbReference>
<dbReference type="Pfam" id="PF00012">
    <property type="entry name" value="HSP70"/>
    <property type="match status" value="1"/>
</dbReference>
<evidence type="ECO:0000256" key="2">
    <source>
        <dbReference type="ARBA" id="ARBA00022840"/>
    </source>
</evidence>
<keyword evidence="2" id="KW-0067">ATP-binding</keyword>
<reference evidence="3 4" key="2">
    <citation type="journal article" date="2017" name="Front. Plant Sci.">
        <title>Gene Classification and Mining of Molecular Markers Useful in Red Clover (Trifolium pratense) Breeding.</title>
        <authorList>
            <person name="Istvanek J."/>
            <person name="Dluhosova J."/>
            <person name="Dluhos P."/>
            <person name="Patkova L."/>
            <person name="Nedelnik J."/>
            <person name="Repkova J."/>
        </authorList>
    </citation>
    <scope>NUCLEOTIDE SEQUENCE [LARGE SCALE GENOMIC DNA]</scope>
    <source>
        <strain evidence="4">cv. Tatra</strain>
        <tissue evidence="3">Young leaves</tissue>
    </source>
</reference>
<dbReference type="ExpressionAtlas" id="A0A2K3MIF4">
    <property type="expression patterns" value="baseline"/>
</dbReference>
<accession>A0A2K3MIF4</accession>
<proteinExistence type="predicted"/>
<reference evidence="3 4" key="1">
    <citation type="journal article" date="2014" name="Am. J. Bot.">
        <title>Genome assembly and annotation for red clover (Trifolium pratense; Fabaceae).</title>
        <authorList>
            <person name="Istvanek J."/>
            <person name="Jaros M."/>
            <person name="Krenek A."/>
            <person name="Repkova J."/>
        </authorList>
    </citation>
    <scope>NUCLEOTIDE SEQUENCE [LARGE SCALE GENOMIC DNA]</scope>
    <source>
        <strain evidence="4">cv. Tatra</strain>
        <tissue evidence="3">Young leaves</tissue>
    </source>
</reference>
<dbReference type="InterPro" id="IPR029048">
    <property type="entry name" value="HSP70_C_sf"/>
</dbReference>
<keyword evidence="3" id="KW-0346">Stress response</keyword>
<evidence type="ECO:0000313" key="4">
    <source>
        <dbReference type="Proteomes" id="UP000236291"/>
    </source>
</evidence>
<name>A0A2K3MIF4_TRIPR</name>
<keyword evidence="1" id="KW-0547">Nucleotide-binding</keyword>
<dbReference type="Proteomes" id="UP000236291">
    <property type="component" value="Unassembled WGS sequence"/>
</dbReference>
<gene>
    <name evidence="3" type="ORF">L195_g046687</name>
</gene>
<comment type="caution">
    <text evidence="3">The sequence shown here is derived from an EMBL/GenBank/DDBJ whole genome shotgun (WGS) entry which is preliminary data.</text>
</comment>
<dbReference type="GO" id="GO:0140662">
    <property type="term" value="F:ATP-dependent protein folding chaperone"/>
    <property type="evidence" value="ECO:0007669"/>
    <property type="project" value="InterPro"/>
</dbReference>